<dbReference type="Proteomes" id="UP000746690">
    <property type="component" value="Unassembled WGS sequence"/>
</dbReference>
<dbReference type="RefSeq" id="WP_169676612.1">
    <property type="nucleotide sequence ID" value="NZ_JABBHF010000013.1"/>
</dbReference>
<gene>
    <name evidence="1" type="ORF">HHX25_18675</name>
</gene>
<name>A0ABX1S3R8_9FLAO</name>
<reference evidence="1 2" key="1">
    <citation type="submission" date="2020-04" db="EMBL/GenBank/DDBJ databases">
        <title>A Flavivirga sp. nov.</title>
        <authorList>
            <person name="Sun X."/>
        </authorList>
    </citation>
    <scope>NUCLEOTIDE SEQUENCE [LARGE SCALE GENOMIC DNA]</scope>
    <source>
        <strain evidence="1 2">Y03</strain>
    </source>
</reference>
<accession>A0ABX1S3R8</accession>
<proteinExistence type="predicted"/>
<comment type="caution">
    <text evidence="1">The sequence shown here is derived from an EMBL/GenBank/DDBJ whole genome shotgun (WGS) entry which is preliminary data.</text>
</comment>
<sequence>MIDRFKETTFSEVFDLLPLSNTIIRNSLSQNIIFPESIYASNYCGVFIQYEHNVNDFSKILKKIRTENFFESKIKDTCNVYIPIVKKEIHCSKQSFPVPNITDDFNELKDKISDGKYVVFNHKKGEFLKDKTLLEGNFHGFSNGIILEESSNKVIYWTIVW</sequence>
<protein>
    <submittedName>
        <fullName evidence="1">Uncharacterized protein</fullName>
    </submittedName>
</protein>
<organism evidence="1 2">
    <name type="scientific">Flavivirga algicola</name>
    <dbReference type="NCBI Taxonomy" id="2729136"/>
    <lineage>
        <taxon>Bacteria</taxon>
        <taxon>Pseudomonadati</taxon>
        <taxon>Bacteroidota</taxon>
        <taxon>Flavobacteriia</taxon>
        <taxon>Flavobacteriales</taxon>
        <taxon>Flavobacteriaceae</taxon>
        <taxon>Flavivirga</taxon>
    </lineage>
</organism>
<keyword evidence="2" id="KW-1185">Reference proteome</keyword>
<evidence type="ECO:0000313" key="1">
    <source>
        <dbReference type="EMBL" id="NMH89538.1"/>
    </source>
</evidence>
<dbReference type="EMBL" id="JABBHF010000013">
    <property type="protein sequence ID" value="NMH89538.1"/>
    <property type="molecule type" value="Genomic_DNA"/>
</dbReference>
<evidence type="ECO:0000313" key="2">
    <source>
        <dbReference type="Proteomes" id="UP000746690"/>
    </source>
</evidence>